<accession>A0ABY1ZRN4</accession>
<evidence type="ECO:0000256" key="1">
    <source>
        <dbReference type="SAM" id="SignalP"/>
    </source>
</evidence>
<keyword evidence="4" id="KW-1185">Reference proteome</keyword>
<proteinExistence type="predicted"/>
<comment type="caution">
    <text evidence="3">The sequence shown here is derived from an EMBL/GenBank/DDBJ whole genome shotgun (WGS) entry which is preliminary data.</text>
</comment>
<dbReference type="Gene3D" id="3.40.50.1820">
    <property type="entry name" value="alpha/beta hydrolase"/>
    <property type="match status" value="1"/>
</dbReference>
<feature type="domain" description="AB hydrolase-1" evidence="2">
    <location>
        <begin position="45"/>
        <end position="154"/>
    </location>
</feature>
<dbReference type="Pfam" id="PF00561">
    <property type="entry name" value="Abhydrolase_1"/>
    <property type="match status" value="1"/>
</dbReference>
<dbReference type="InterPro" id="IPR029058">
    <property type="entry name" value="AB_hydrolase_fold"/>
</dbReference>
<dbReference type="EMBL" id="SJDL01000007">
    <property type="protein sequence ID" value="TBW57632.1"/>
    <property type="molecule type" value="Genomic_DNA"/>
</dbReference>
<dbReference type="InterPro" id="IPR000073">
    <property type="entry name" value="AB_hydrolase_1"/>
</dbReference>
<gene>
    <name evidence="3" type="ORF">EZI54_06215</name>
</gene>
<feature type="signal peptide" evidence="1">
    <location>
        <begin position="1"/>
        <end position="28"/>
    </location>
</feature>
<reference evidence="3 4" key="1">
    <citation type="submission" date="2019-02" db="EMBL/GenBank/DDBJ databases">
        <title>Marinobacter halodurans sp. nov., a marine bacterium isolated from sea tidal flat.</title>
        <authorList>
            <person name="Yoo Y."/>
            <person name="Lee D.W."/>
            <person name="Kim B.S."/>
            <person name="Kim J.-J."/>
        </authorList>
    </citation>
    <scope>NUCLEOTIDE SEQUENCE [LARGE SCALE GENOMIC DNA]</scope>
    <source>
        <strain evidence="3 4">YJ-S3-2</strain>
    </source>
</reference>
<feature type="chain" id="PRO_5046092550" evidence="1">
    <location>
        <begin position="29"/>
        <end position="314"/>
    </location>
</feature>
<evidence type="ECO:0000259" key="2">
    <source>
        <dbReference type="Pfam" id="PF00561"/>
    </source>
</evidence>
<evidence type="ECO:0000313" key="4">
    <source>
        <dbReference type="Proteomes" id="UP000313645"/>
    </source>
</evidence>
<dbReference type="RefSeq" id="WP_131480120.1">
    <property type="nucleotide sequence ID" value="NZ_SJDL01000007.1"/>
</dbReference>
<name>A0ABY1ZRN4_9GAMM</name>
<protein>
    <submittedName>
        <fullName evidence="3">Triacylglycerol lipase</fullName>
    </submittedName>
</protein>
<dbReference type="SUPFAM" id="SSF53474">
    <property type="entry name" value="alpha/beta-Hydrolases"/>
    <property type="match status" value="1"/>
</dbReference>
<dbReference type="Proteomes" id="UP000313645">
    <property type="component" value="Unassembled WGS sequence"/>
</dbReference>
<sequence length="314" mass="33187">MPYITKVRTAVAATALSLGLAVAQPASAGLFDSLFGNDDYTKTQYPIVLVHGFAGFDELFGFVEYFNGIPDALADGGADVYVVQMSASNSTEVRGEQLLAQVEEIVAATGAEKVNLIGHSHGGPTSRYVAGVRPDLVASVSTVGGVNWGSVLADQMVEDDTFSSAGDYLFELLDMASGGGLPQDTDAALNSLTTDYAVAFNKTFPGGVPSTYCGDDGAHEANGVRYYSWGGNVVETNSWDPSDWLLAETGAAFGEPNDGLVSACSQKLGQVISVEYHHNHLDEINQVFGLTARNVADPVELYRQQANRLKQAGL</sequence>
<evidence type="ECO:0000313" key="3">
    <source>
        <dbReference type="EMBL" id="TBW57632.1"/>
    </source>
</evidence>
<organism evidence="3 4">
    <name type="scientific">Marinobacter halodurans</name>
    <dbReference type="NCBI Taxonomy" id="2528979"/>
    <lineage>
        <taxon>Bacteria</taxon>
        <taxon>Pseudomonadati</taxon>
        <taxon>Pseudomonadota</taxon>
        <taxon>Gammaproteobacteria</taxon>
        <taxon>Pseudomonadales</taxon>
        <taxon>Marinobacteraceae</taxon>
        <taxon>Marinobacter</taxon>
    </lineage>
</organism>
<keyword evidence="1" id="KW-0732">Signal</keyword>